<dbReference type="InterPro" id="IPR011006">
    <property type="entry name" value="CheY-like_superfamily"/>
</dbReference>
<proteinExistence type="predicted"/>
<gene>
    <name evidence="3" type="ORF">GXW78_03560</name>
</gene>
<protein>
    <submittedName>
        <fullName evidence="3">Response regulator</fullName>
    </submittedName>
</protein>
<dbReference type="SUPFAM" id="SSF52172">
    <property type="entry name" value="CheY-like"/>
    <property type="match status" value="1"/>
</dbReference>
<dbReference type="PROSITE" id="PS50110">
    <property type="entry name" value="RESPONSE_REGULATORY"/>
    <property type="match status" value="1"/>
</dbReference>
<sequence length="132" mass="14391">MTDDDLAGRRILVVEDETIIAISIENDLQALGCEVVGPVAKLELALRLAQHEALDAAVLDVTIRGGNVYPVAEQLLVRGVPFALASGYSDWALPDNLQALPRLTKPFTKRELEDQVRSLIQGAALRPRTPPR</sequence>
<dbReference type="InterPro" id="IPR001789">
    <property type="entry name" value="Sig_transdc_resp-reg_receiver"/>
</dbReference>
<dbReference type="SMART" id="SM00448">
    <property type="entry name" value="REC"/>
    <property type="match status" value="1"/>
</dbReference>
<name>A0ABS5ECG9_9PROT</name>
<evidence type="ECO:0000313" key="3">
    <source>
        <dbReference type="EMBL" id="MBR0648724.1"/>
    </source>
</evidence>
<organism evidence="3 4">
    <name type="scientific">Neoroseomonas terrae</name>
    <dbReference type="NCBI Taxonomy" id="424799"/>
    <lineage>
        <taxon>Bacteria</taxon>
        <taxon>Pseudomonadati</taxon>
        <taxon>Pseudomonadota</taxon>
        <taxon>Alphaproteobacteria</taxon>
        <taxon>Acetobacterales</taxon>
        <taxon>Acetobacteraceae</taxon>
        <taxon>Neoroseomonas</taxon>
    </lineage>
</organism>
<evidence type="ECO:0000256" key="1">
    <source>
        <dbReference type="PROSITE-ProRule" id="PRU00169"/>
    </source>
</evidence>
<feature type="modified residue" description="4-aspartylphosphate" evidence="1">
    <location>
        <position position="60"/>
    </location>
</feature>
<evidence type="ECO:0000313" key="4">
    <source>
        <dbReference type="Proteomes" id="UP000698752"/>
    </source>
</evidence>
<dbReference type="Proteomes" id="UP000698752">
    <property type="component" value="Unassembled WGS sequence"/>
</dbReference>
<reference evidence="4" key="1">
    <citation type="journal article" date="2021" name="Syst. Appl. Microbiol.">
        <title>Roseomonas hellenica sp. nov., isolated from roots of wild-growing Alkanna tinctoria.</title>
        <authorList>
            <person name="Rat A."/>
            <person name="Naranjo H.D."/>
            <person name="Lebbe L."/>
            <person name="Cnockaert M."/>
            <person name="Krigas N."/>
            <person name="Grigoriadou K."/>
            <person name="Maloupa E."/>
            <person name="Willems A."/>
        </authorList>
    </citation>
    <scope>NUCLEOTIDE SEQUENCE [LARGE SCALE GENOMIC DNA]</scope>
    <source>
        <strain evidence="4">LMG 31159</strain>
    </source>
</reference>
<dbReference type="EMBL" id="JAAEDI010000003">
    <property type="protein sequence ID" value="MBR0648724.1"/>
    <property type="molecule type" value="Genomic_DNA"/>
</dbReference>
<accession>A0ABS5ECG9</accession>
<comment type="caution">
    <text evidence="3">The sequence shown here is derived from an EMBL/GenBank/DDBJ whole genome shotgun (WGS) entry which is preliminary data.</text>
</comment>
<dbReference type="RefSeq" id="WP_211866096.1">
    <property type="nucleotide sequence ID" value="NZ_JAAEDI010000003.1"/>
</dbReference>
<evidence type="ECO:0000259" key="2">
    <source>
        <dbReference type="PROSITE" id="PS50110"/>
    </source>
</evidence>
<keyword evidence="4" id="KW-1185">Reference proteome</keyword>
<keyword evidence="1" id="KW-0597">Phosphoprotein</keyword>
<feature type="domain" description="Response regulatory" evidence="2">
    <location>
        <begin position="10"/>
        <end position="120"/>
    </location>
</feature>
<dbReference type="Gene3D" id="3.40.50.2300">
    <property type="match status" value="1"/>
</dbReference>